<proteinExistence type="predicted"/>
<protein>
    <submittedName>
        <fullName evidence="1">Uncharacterized protein</fullName>
    </submittedName>
</protein>
<dbReference type="AlphaFoldDB" id="A0A0J8B263"/>
<sequence length="45" mass="4986">MLINTKIMFGCPFFSLETISHKQLCSSCVGRSEAIFLSISSHSSF</sequence>
<dbReference type="Proteomes" id="UP000035740">
    <property type="component" value="Unassembled WGS sequence"/>
</dbReference>
<dbReference type="Gramene" id="KMS95164">
    <property type="protein sequence ID" value="KMS95164"/>
    <property type="gene ID" value="BVRB_011750"/>
</dbReference>
<reference evidence="1 2" key="1">
    <citation type="journal article" date="2014" name="Nature">
        <title>The genome of the recently domesticated crop plant sugar beet (Beta vulgaris).</title>
        <authorList>
            <person name="Dohm J.C."/>
            <person name="Minoche A.E."/>
            <person name="Holtgrawe D."/>
            <person name="Capella-Gutierrez S."/>
            <person name="Zakrzewski F."/>
            <person name="Tafer H."/>
            <person name="Rupp O."/>
            <person name="Sorensen T.R."/>
            <person name="Stracke R."/>
            <person name="Reinhardt R."/>
            <person name="Goesmann A."/>
            <person name="Kraft T."/>
            <person name="Schulz B."/>
            <person name="Stadler P.F."/>
            <person name="Schmidt T."/>
            <person name="Gabaldon T."/>
            <person name="Lehrach H."/>
            <person name="Weisshaar B."/>
            <person name="Himmelbauer H."/>
        </authorList>
    </citation>
    <scope>NUCLEOTIDE SEQUENCE [LARGE SCALE GENOMIC DNA]</scope>
    <source>
        <tissue evidence="1">Taproot</tissue>
    </source>
</reference>
<evidence type="ECO:0000313" key="1">
    <source>
        <dbReference type="EMBL" id="KMS95164.1"/>
    </source>
</evidence>
<organism evidence="1 2">
    <name type="scientific">Beta vulgaris subsp. vulgaris</name>
    <name type="common">Beet</name>
    <dbReference type="NCBI Taxonomy" id="3555"/>
    <lineage>
        <taxon>Eukaryota</taxon>
        <taxon>Viridiplantae</taxon>
        <taxon>Streptophyta</taxon>
        <taxon>Embryophyta</taxon>
        <taxon>Tracheophyta</taxon>
        <taxon>Spermatophyta</taxon>
        <taxon>Magnoliopsida</taxon>
        <taxon>eudicotyledons</taxon>
        <taxon>Gunneridae</taxon>
        <taxon>Pentapetalae</taxon>
        <taxon>Caryophyllales</taxon>
        <taxon>Chenopodiaceae</taxon>
        <taxon>Betoideae</taxon>
        <taxon>Beta</taxon>
    </lineage>
</organism>
<accession>A0A0J8B263</accession>
<gene>
    <name evidence="1" type="ORF">BVRB_011750</name>
</gene>
<keyword evidence="2" id="KW-1185">Reference proteome</keyword>
<evidence type="ECO:0000313" key="2">
    <source>
        <dbReference type="Proteomes" id="UP000035740"/>
    </source>
</evidence>
<name>A0A0J8B263_BETVV</name>
<dbReference type="EMBL" id="KQ090528">
    <property type="protein sequence ID" value="KMS95164.1"/>
    <property type="molecule type" value="Genomic_DNA"/>
</dbReference>